<dbReference type="SUPFAM" id="SSF48726">
    <property type="entry name" value="Immunoglobulin"/>
    <property type="match status" value="2"/>
</dbReference>
<dbReference type="Proteomes" id="UP000515129">
    <property type="component" value="Chromosome 5"/>
</dbReference>
<evidence type="ECO:0000259" key="13">
    <source>
        <dbReference type="PROSITE" id="PS50835"/>
    </source>
</evidence>
<dbReference type="GeneID" id="113070297"/>
<dbReference type="PROSITE" id="PS50835">
    <property type="entry name" value="IG_LIKE"/>
    <property type="match status" value="1"/>
</dbReference>
<dbReference type="AlphaFoldDB" id="A0A6P6MTB3"/>
<dbReference type="GO" id="GO:0031295">
    <property type="term" value="P:T cell costimulation"/>
    <property type="evidence" value="ECO:0007669"/>
    <property type="project" value="TreeGrafter"/>
</dbReference>
<evidence type="ECO:0000256" key="10">
    <source>
        <dbReference type="ARBA" id="ARBA00023319"/>
    </source>
</evidence>
<dbReference type="GO" id="GO:0009897">
    <property type="term" value="C:external side of plasma membrane"/>
    <property type="evidence" value="ECO:0007669"/>
    <property type="project" value="TreeGrafter"/>
</dbReference>
<dbReference type="SMART" id="SM00406">
    <property type="entry name" value="IGv"/>
    <property type="match status" value="1"/>
</dbReference>
<keyword evidence="14" id="KW-1185">Reference proteome</keyword>
<dbReference type="InterPro" id="IPR007110">
    <property type="entry name" value="Ig-like_dom"/>
</dbReference>
<keyword evidence="8" id="KW-0675">Receptor</keyword>
<feature type="compositionally biased region" description="Polar residues" evidence="11">
    <location>
        <begin position="273"/>
        <end position="282"/>
    </location>
</feature>
<gene>
    <name evidence="15" type="primary">LOC113070297</name>
</gene>
<comment type="subcellular location">
    <subcellularLocation>
        <location evidence="1">Cell membrane</location>
        <topology evidence="1">Single-pass type I membrane protein</topology>
    </subcellularLocation>
</comment>
<keyword evidence="2" id="KW-1003">Cell membrane</keyword>
<dbReference type="GO" id="GO:0071222">
    <property type="term" value="P:cellular response to lipopolysaccharide"/>
    <property type="evidence" value="ECO:0007669"/>
    <property type="project" value="TreeGrafter"/>
</dbReference>
<feature type="domain" description="Ig-like" evidence="13">
    <location>
        <begin position="103"/>
        <end position="210"/>
    </location>
</feature>
<evidence type="ECO:0000313" key="14">
    <source>
        <dbReference type="Proteomes" id="UP000515129"/>
    </source>
</evidence>
<dbReference type="PANTHER" id="PTHR25466">
    <property type="entry name" value="T-LYMPHOCYTE ACTIVATION ANTIGEN"/>
    <property type="match status" value="1"/>
</dbReference>
<evidence type="ECO:0000256" key="1">
    <source>
        <dbReference type="ARBA" id="ARBA00004251"/>
    </source>
</evidence>
<dbReference type="GO" id="GO:0042102">
    <property type="term" value="P:positive regulation of T cell proliferation"/>
    <property type="evidence" value="ECO:0007669"/>
    <property type="project" value="TreeGrafter"/>
</dbReference>
<protein>
    <submittedName>
        <fullName evidence="15">Uncharacterized protein LOC113070297 isoform X1</fullName>
    </submittedName>
</protein>
<evidence type="ECO:0000256" key="11">
    <source>
        <dbReference type="SAM" id="MobiDB-lite"/>
    </source>
</evidence>
<reference evidence="15" key="1">
    <citation type="submission" date="2025-08" db="UniProtKB">
        <authorList>
            <consortium name="RefSeq"/>
        </authorList>
    </citation>
    <scope>IDENTIFICATION</scope>
    <source>
        <strain evidence="15">Wakin</strain>
        <tissue evidence="15">Muscle</tissue>
    </source>
</reference>
<evidence type="ECO:0000256" key="3">
    <source>
        <dbReference type="ARBA" id="ARBA00022692"/>
    </source>
</evidence>
<evidence type="ECO:0000256" key="9">
    <source>
        <dbReference type="ARBA" id="ARBA00023180"/>
    </source>
</evidence>
<dbReference type="InterPro" id="IPR013106">
    <property type="entry name" value="Ig_V-set"/>
</dbReference>
<keyword evidence="10" id="KW-0393">Immunoglobulin domain</keyword>
<evidence type="ECO:0000256" key="12">
    <source>
        <dbReference type="SAM" id="Phobius"/>
    </source>
</evidence>
<keyword evidence="7" id="KW-1015">Disulfide bond</keyword>
<dbReference type="GO" id="GO:0007166">
    <property type="term" value="P:cell surface receptor signaling pathway"/>
    <property type="evidence" value="ECO:0007669"/>
    <property type="project" value="TreeGrafter"/>
</dbReference>
<dbReference type="GO" id="GO:0042130">
    <property type="term" value="P:negative regulation of T cell proliferation"/>
    <property type="evidence" value="ECO:0007669"/>
    <property type="project" value="TreeGrafter"/>
</dbReference>
<dbReference type="InterPro" id="IPR036179">
    <property type="entry name" value="Ig-like_dom_sf"/>
</dbReference>
<dbReference type="InterPro" id="IPR003599">
    <property type="entry name" value="Ig_sub"/>
</dbReference>
<evidence type="ECO:0000256" key="4">
    <source>
        <dbReference type="ARBA" id="ARBA00022729"/>
    </source>
</evidence>
<dbReference type="SMART" id="SM00409">
    <property type="entry name" value="IG"/>
    <property type="match status" value="2"/>
</dbReference>
<dbReference type="InterPro" id="IPR051713">
    <property type="entry name" value="T-cell_Activation_Regulation"/>
</dbReference>
<organism evidence="14 15">
    <name type="scientific">Carassius auratus</name>
    <name type="common">Goldfish</name>
    <dbReference type="NCBI Taxonomy" id="7957"/>
    <lineage>
        <taxon>Eukaryota</taxon>
        <taxon>Metazoa</taxon>
        <taxon>Chordata</taxon>
        <taxon>Craniata</taxon>
        <taxon>Vertebrata</taxon>
        <taxon>Euteleostomi</taxon>
        <taxon>Actinopterygii</taxon>
        <taxon>Neopterygii</taxon>
        <taxon>Teleostei</taxon>
        <taxon>Ostariophysi</taxon>
        <taxon>Cypriniformes</taxon>
        <taxon>Cyprinidae</taxon>
        <taxon>Cyprininae</taxon>
        <taxon>Carassius</taxon>
    </lineage>
</organism>
<dbReference type="Pfam" id="PF07686">
    <property type="entry name" value="V-set"/>
    <property type="match status" value="1"/>
</dbReference>
<feature type="transmembrane region" description="Helical" evidence="12">
    <location>
        <begin position="234"/>
        <end position="254"/>
    </location>
</feature>
<dbReference type="OrthoDB" id="8836910at2759"/>
<evidence type="ECO:0000256" key="5">
    <source>
        <dbReference type="ARBA" id="ARBA00022989"/>
    </source>
</evidence>
<keyword evidence="6 12" id="KW-0472">Membrane</keyword>
<dbReference type="KEGG" id="caua:113070297"/>
<keyword evidence="4" id="KW-0732">Signal</keyword>
<evidence type="ECO:0000256" key="8">
    <source>
        <dbReference type="ARBA" id="ARBA00023170"/>
    </source>
</evidence>
<dbReference type="Gene3D" id="2.60.40.10">
    <property type="entry name" value="Immunoglobulins"/>
    <property type="match status" value="2"/>
</dbReference>
<evidence type="ECO:0000256" key="7">
    <source>
        <dbReference type="ARBA" id="ARBA00023157"/>
    </source>
</evidence>
<dbReference type="PANTHER" id="PTHR25466:SF11">
    <property type="entry name" value="GALECTIN 17-RELATED"/>
    <property type="match status" value="1"/>
</dbReference>
<keyword evidence="3 12" id="KW-0812">Transmembrane</keyword>
<name>A0A6P6MTB3_CARAU</name>
<accession>A0A6P6MTB3</accession>
<dbReference type="InterPro" id="IPR003598">
    <property type="entry name" value="Ig_sub2"/>
</dbReference>
<keyword evidence="5 12" id="KW-1133">Transmembrane helix</keyword>
<dbReference type="SMART" id="SM00408">
    <property type="entry name" value="IGc2"/>
    <property type="match status" value="1"/>
</dbReference>
<keyword evidence="9" id="KW-0325">Glycoprotein</keyword>
<proteinExistence type="predicted"/>
<dbReference type="InterPro" id="IPR013783">
    <property type="entry name" value="Ig-like_fold"/>
</dbReference>
<evidence type="ECO:0000256" key="2">
    <source>
        <dbReference type="ARBA" id="ARBA00022475"/>
    </source>
</evidence>
<dbReference type="GO" id="GO:0006955">
    <property type="term" value="P:immune response"/>
    <property type="evidence" value="ECO:0007669"/>
    <property type="project" value="TreeGrafter"/>
</dbReference>
<dbReference type="RefSeq" id="XP_026099326.1">
    <property type="nucleotide sequence ID" value="XM_026243541.1"/>
</dbReference>
<evidence type="ECO:0000256" key="6">
    <source>
        <dbReference type="ARBA" id="ARBA00023136"/>
    </source>
</evidence>
<feature type="region of interest" description="Disordered" evidence="11">
    <location>
        <begin position="261"/>
        <end position="284"/>
    </location>
</feature>
<evidence type="ECO:0000313" key="15">
    <source>
        <dbReference type="RefSeq" id="XP_026099326.1"/>
    </source>
</evidence>
<sequence length="311" mass="34902">MVYWILLGFIGIIGSLTGVSSITVVLNQRASLPCCSGEEVVWRKTVPIEATVAECLKQKCIVKDPFRERFSVNEKNHSLFLNPAKYNDLGQYECSCDGFIKLIKLDVVVPMNMTVEELGNVTLPCYADTQSGVRDVTWLHNEQKALHYTTDRGSIPGLGYEERVSLTEDGFRDGDVSLTITGVHQTDAGLYRCFVQDETDRGYPHAYMIHVIKKFTSAGGDQTESSDTEKQTRIGLIFSFSLFTLSSFFLLLLFCCKKTSPTVETPDSEPVQESDQNQSTRPFYSGEETYVLSNLKMNDYSYSNNENTDSI</sequence>